<keyword evidence="15" id="KW-0812">Transmembrane</keyword>
<dbReference type="PANTHER" id="PTHR11570:SF0">
    <property type="entry name" value="S-ADENOSYLMETHIONINE DECARBOXYLASE PROENZYME"/>
    <property type="match status" value="1"/>
</dbReference>
<keyword evidence="13" id="KW-0670">Pyruvate</keyword>
<dbReference type="InterPro" id="IPR018166">
    <property type="entry name" value="S-AdoMet_deCO2ase_CS"/>
</dbReference>
<evidence type="ECO:0000256" key="3">
    <source>
        <dbReference type="ARBA" id="ARBA00008466"/>
    </source>
</evidence>
<keyword evidence="8" id="KW-0745">Spermidine biosynthesis</keyword>
<feature type="transmembrane region" description="Helical" evidence="15">
    <location>
        <begin position="620"/>
        <end position="643"/>
    </location>
</feature>
<name>A0AAJ0DP22_9PEZI</name>
<evidence type="ECO:0000256" key="12">
    <source>
        <dbReference type="ARBA" id="ARBA00023270"/>
    </source>
</evidence>
<feature type="transmembrane region" description="Helical" evidence="15">
    <location>
        <begin position="586"/>
        <end position="608"/>
    </location>
</feature>
<comment type="caution">
    <text evidence="16">The sequence shown here is derived from an EMBL/GenBank/DDBJ whole genome shotgun (WGS) entry which is preliminary data.</text>
</comment>
<keyword evidence="7" id="KW-0068">Autocatalytic cleavage</keyword>
<evidence type="ECO:0000256" key="4">
    <source>
        <dbReference type="ARBA" id="ARBA00012357"/>
    </source>
</evidence>
<feature type="region of interest" description="Disordered" evidence="14">
    <location>
        <begin position="529"/>
        <end position="554"/>
    </location>
</feature>
<gene>
    <name evidence="16" type="ORF">CCUS01_13472</name>
</gene>
<evidence type="ECO:0000313" key="16">
    <source>
        <dbReference type="EMBL" id="KAK1495339.1"/>
    </source>
</evidence>
<dbReference type="GO" id="GO:0004014">
    <property type="term" value="F:adenosylmethionine decarboxylase activity"/>
    <property type="evidence" value="ECO:0007669"/>
    <property type="project" value="UniProtKB-EC"/>
</dbReference>
<keyword evidence="17" id="KW-1185">Reference proteome</keyword>
<reference evidence="16" key="1">
    <citation type="submission" date="2016-11" db="EMBL/GenBank/DDBJ databases">
        <title>The genome sequence of Colletotrichum cuscutae.</title>
        <authorList>
            <person name="Baroncelli R."/>
        </authorList>
    </citation>
    <scope>NUCLEOTIDE SEQUENCE</scope>
    <source>
        <strain evidence="16">IMI 304802</strain>
    </source>
</reference>
<dbReference type="PROSITE" id="PS01336">
    <property type="entry name" value="ADOMETDC"/>
    <property type="match status" value="1"/>
</dbReference>
<dbReference type="InterPro" id="IPR048283">
    <property type="entry name" value="AdoMetDC-like"/>
</dbReference>
<protein>
    <recommendedName>
        <fullName evidence="4">adenosylmethionine decarboxylase</fullName>
        <ecNumber evidence="4">4.1.1.50</ecNumber>
    </recommendedName>
</protein>
<comment type="similarity">
    <text evidence="3">Belongs to the eukaryotic AdoMetDC family.</text>
</comment>
<dbReference type="Pfam" id="PF01536">
    <property type="entry name" value="SAM_decarbox"/>
    <property type="match status" value="1"/>
</dbReference>
<keyword evidence="5" id="KW-0949">S-adenosyl-L-methionine</keyword>
<proteinExistence type="inferred from homology"/>
<evidence type="ECO:0000256" key="2">
    <source>
        <dbReference type="ARBA" id="ARBA00004911"/>
    </source>
</evidence>
<evidence type="ECO:0000256" key="10">
    <source>
        <dbReference type="ARBA" id="ARBA00023145"/>
    </source>
</evidence>
<evidence type="ECO:0000256" key="11">
    <source>
        <dbReference type="ARBA" id="ARBA00023239"/>
    </source>
</evidence>
<evidence type="ECO:0000256" key="9">
    <source>
        <dbReference type="ARBA" id="ARBA00023115"/>
    </source>
</evidence>
<feature type="transmembrane region" description="Helical" evidence="15">
    <location>
        <begin position="663"/>
        <end position="689"/>
    </location>
</feature>
<dbReference type="AlphaFoldDB" id="A0AAJ0DP22"/>
<evidence type="ECO:0000256" key="8">
    <source>
        <dbReference type="ARBA" id="ARBA00023066"/>
    </source>
</evidence>
<dbReference type="GO" id="GO:0008295">
    <property type="term" value="P:spermidine biosynthetic process"/>
    <property type="evidence" value="ECO:0007669"/>
    <property type="project" value="UniProtKB-KW"/>
</dbReference>
<dbReference type="EC" id="4.1.1.50" evidence="4"/>
<keyword evidence="9" id="KW-0620">Polyamine biosynthesis</keyword>
<evidence type="ECO:0000313" key="17">
    <source>
        <dbReference type="Proteomes" id="UP001239213"/>
    </source>
</evidence>
<keyword evidence="6" id="KW-0210">Decarboxylase</keyword>
<evidence type="ECO:0000256" key="5">
    <source>
        <dbReference type="ARBA" id="ARBA00022691"/>
    </source>
</evidence>
<dbReference type="GO" id="GO:0006597">
    <property type="term" value="P:spermine biosynthetic process"/>
    <property type="evidence" value="ECO:0007669"/>
    <property type="project" value="InterPro"/>
</dbReference>
<evidence type="ECO:0000256" key="7">
    <source>
        <dbReference type="ARBA" id="ARBA00022813"/>
    </source>
</evidence>
<dbReference type="EMBL" id="MPDP01000016">
    <property type="protein sequence ID" value="KAK1495339.1"/>
    <property type="molecule type" value="Genomic_DNA"/>
</dbReference>
<dbReference type="Proteomes" id="UP001239213">
    <property type="component" value="Unassembled WGS sequence"/>
</dbReference>
<dbReference type="Gene3D" id="3.60.90.10">
    <property type="entry name" value="S-adenosylmethionine decarboxylase"/>
    <property type="match status" value="2"/>
</dbReference>
<evidence type="ECO:0000256" key="1">
    <source>
        <dbReference type="ARBA" id="ARBA00001928"/>
    </source>
</evidence>
<organism evidence="16 17">
    <name type="scientific">Colletotrichum cuscutae</name>
    <dbReference type="NCBI Taxonomy" id="1209917"/>
    <lineage>
        <taxon>Eukaryota</taxon>
        <taxon>Fungi</taxon>
        <taxon>Dikarya</taxon>
        <taxon>Ascomycota</taxon>
        <taxon>Pezizomycotina</taxon>
        <taxon>Sordariomycetes</taxon>
        <taxon>Hypocreomycetidae</taxon>
        <taxon>Glomerellales</taxon>
        <taxon>Glomerellaceae</taxon>
        <taxon>Colletotrichum</taxon>
        <taxon>Colletotrichum acutatum species complex</taxon>
    </lineage>
</organism>
<evidence type="ECO:0000256" key="13">
    <source>
        <dbReference type="ARBA" id="ARBA00023317"/>
    </source>
</evidence>
<dbReference type="GO" id="GO:0005829">
    <property type="term" value="C:cytosol"/>
    <property type="evidence" value="ECO:0007669"/>
    <property type="project" value="TreeGrafter"/>
</dbReference>
<keyword evidence="12" id="KW-0704">Schiff base</keyword>
<dbReference type="InterPro" id="IPR001985">
    <property type="entry name" value="S-AdoMet_decarboxylase_euk"/>
</dbReference>
<evidence type="ECO:0000256" key="6">
    <source>
        <dbReference type="ARBA" id="ARBA00022793"/>
    </source>
</evidence>
<comment type="cofactor">
    <cofactor evidence="1">
        <name>pyruvate</name>
        <dbReference type="ChEBI" id="CHEBI:15361"/>
    </cofactor>
</comment>
<dbReference type="NCBIfam" id="TIGR00535">
    <property type="entry name" value="SAM_DCase"/>
    <property type="match status" value="1"/>
</dbReference>
<keyword evidence="10" id="KW-0865">Zymogen</keyword>
<keyword evidence="15" id="KW-0472">Membrane</keyword>
<dbReference type="SUPFAM" id="SSF56276">
    <property type="entry name" value="S-adenosylmethionine decarboxylase"/>
    <property type="match status" value="1"/>
</dbReference>
<evidence type="ECO:0000256" key="15">
    <source>
        <dbReference type="SAM" id="Phobius"/>
    </source>
</evidence>
<accession>A0AAJ0DP22</accession>
<keyword evidence="15" id="KW-1133">Transmembrane helix</keyword>
<dbReference type="PANTHER" id="PTHR11570">
    <property type="entry name" value="S-ADENOSYLMETHIONINE DECARBOXYLASE"/>
    <property type="match status" value="1"/>
</dbReference>
<keyword evidence="11" id="KW-0456">Lyase</keyword>
<feature type="transmembrane region" description="Helical" evidence="15">
    <location>
        <begin position="701"/>
        <end position="723"/>
    </location>
</feature>
<dbReference type="InterPro" id="IPR016067">
    <property type="entry name" value="S-AdoMet_deCO2ase_core"/>
</dbReference>
<feature type="compositionally biased region" description="Low complexity" evidence="14">
    <location>
        <begin position="532"/>
        <end position="541"/>
    </location>
</feature>
<comment type="pathway">
    <text evidence="2">Amine and polyamine biosynthesis; S-adenosylmethioninamine biosynthesis; S-adenosylmethioninamine from S-adenosyl-L-methionine: step 1/1.</text>
</comment>
<evidence type="ECO:0000256" key="14">
    <source>
        <dbReference type="SAM" id="MobiDB-lite"/>
    </source>
</evidence>
<sequence length="935" mass="101822">MVNPSVPNDYALSPAEATPHLTINHDVAADLDSTNAFEGPEKLLEVWFAPGPESLPASAQPNGLKAVSADTWVTMLDMVNCKILSVLESDSVDAYLLSESSLFVFPHKLILKTCGTTTLLLGLQRLLHIAAEHAGFPFHNAKESTNVKAAATPYRVFYSRKNFLFPDRQQGPHRSWRSEVKYLDDLFEGGSAYMVGKMNGDHWYLYITTPNKTLTPPRTPDEAEEAAAFAARIPTGSVASFSSGFEERSDETLEILMTDLDPENAKQFYLADASAVATDKLHLPQTQAARDDAHQSLGDMSQVHERAGGEDHVDVFENIGESDLNDGERAATEALTTEGHAIGTVVSEGCGLSSVYPTSKYPGARVDAYLFSPCGFSANGVVPAIADEDDDSKNEKGGNAAHYFTVHVTPEPNCSFASFETNVPGGQSGRTTAEIIEHVVDIFKPGRFSVTLFEAKGQSANPYGMGDYASRATAVQRLVDPVRGYRRIDRIVHDFEDYDLVFRFYERDDWAGDREARLGEEIEGYRWKGDLDSSNSQASDQPSPPSAMAPSLKGDDTVSVVESLETKSSMSGSDVSTKSPPKPLPIVMIAVMFFMIVASGGGLCLSALQFRPSKTGERDCLSQSFILFGSMISPMYVVLHIIVSFRNYQVVKRQSLQSPLVSWAVIVARLGLLLWIPAVILSSVALSHYPGFVTQSPITELNFSVSVIGIICSIVVILVLEIASHPFELPCFRRRNTVTCLVSAFEKDLKDEEAKPASRPNSRPLTPPAYYYFPANHRHTIPAPARAKLVRKASYPRRREQIPPVPPIPYPHPDSLGIMLPIAEPLPPLPELEQTSVAPAIKITPANAPECLCPGNGKLAPPANKDKPCPPPPGTAWAKDWEQLAVDTGVRRNGSLSDYGSTVGTDTLDGRFDTRGVALKPPLPSIIVTHSPEQV</sequence>